<dbReference type="Gene3D" id="2.40.50.1020">
    <property type="entry name" value="LytTr DNA-binding domain"/>
    <property type="match status" value="1"/>
</dbReference>
<feature type="modified residue" description="4-aspartylphosphate" evidence="1">
    <location>
        <position position="56"/>
    </location>
</feature>
<feature type="domain" description="Response regulatory" evidence="2">
    <location>
        <begin position="5"/>
        <end position="119"/>
    </location>
</feature>
<evidence type="ECO:0000256" key="1">
    <source>
        <dbReference type="PROSITE-ProRule" id="PRU00169"/>
    </source>
</evidence>
<evidence type="ECO:0000259" key="3">
    <source>
        <dbReference type="PROSITE" id="PS50930"/>
    </source>
</evidence>
<feature type="domain" description="HTH LytTR-type" evidence="3">
    <location>
        <begin position="137"/>
        <end position="240"/>
    </location>
</feature>
<dbReference type="InterPro" id="IPR011006">
    <property type="entry name" value="CheY-like_superfamily"/>
</dbReference>
<dbReference type="PANTHER" id="PTHR37299:SF1">
    <property type="entry name" value="STAGE 0 SPORULATION PROTEIN A HOMOLOG"/>
    <property type="match status" value="1"/>
</dbReference>
<reference evidence="5" key="1">
    <citation type="journal article" date="2019" name="Int. J. Syst. Evol. Microbiol.">
        <title>The Global Catalogue of Microorganisms (GCM) 10K type strain sequencing project: providing services to taxonomists for standard genome sequencing and annotation.</title>
        <authorList>
            <consortium name="The Broad Institute Genomics Platform"/>
            <consortium name="The Broad Institute Genome Sequencing Center for Infectious Disease"/>
            <person name="Wu L."/>
            <person name="Ma J."/>
        </authorList>
    </citation>
    <scope>NUCLEOTIDE SEQUENCE [LARGE SCALE GENOMIC DNA]</scope>
    <source>
        <strain evidence="5">KCTC 3913</strain>
    </source>
</reference>
<dbReference type="SMART" id="SM00448">
    <property type="entry name" value="REC"/>
    <property type="match status" value="1"/>
</dbReference>
<sequence>MENLKVVIADDDSPSRMILFHFTEMFPGVKMVGEAENGEDLIKTVMEKRPDIILVDINMPGINGVEAVKMCREINPTIQVIFTTGYDEYAVEAYSMSVVDYLVKPIERTRLFVALDKAKQAIERRLDRNKNKAPRKLVVKSQNFHIFLLMEDILFIEKEGRKSVIHTKNERYETTESLQEIEERLPDYFFKTHRSYIVNLKKVYRIESSGETFLAYFHDCDKISYISKLKINEVQDILNA</sequence>
<gene>
    <name evidence="4" type="ORF">ACFSUL_09130</name>
</gene>
<proteinExistence type="predicted"/>
<dbReference type="Gene3D" id="3.40.50.2300">
    <property type="match status" value="1"/>
</dbReference>
<dbReference type="RefSeq" id="WP_377934704.1">
    <property type="nucleotide sequence ID" value="NZ_JBHUMF010000021.1"/>
</dbReference>
<evidence type="ECO:0000259" key="2">
    <source>
        <dbReference type="PROSITE" id="PS50110"/>
    </source>
</evidence>
<dbReference type="EMBL" id="JBHUMF010000021">
    <property type="protein sequence ID" value="MFD2680904.1"/>
    <property type="molecule type" value="Genomic_DNA"/>
</dbReference>
<evidence type="ECO:0000313" key="4">
    <source>
        <dbReference type="EMBL" id="MFD2680904.1"/>
    </source>
</evidence>
<organism evidence="4 5">
    <name type="scientific">Bacillus seohaeanensis</name>
    <dbReference type="NCBI Taxonomy" id="284580"/>
    <lineage>
        <taxon>Bacteria</taxon>
        <taxon>Bacillati</taxon>
        <taxon>Bacillota</taxon>
        <taxon>Bacilli</taxon>
        <taxon>Bacillales</taxon>
        <taxon>Bacillaceae</taxon>
        <taxon>Bacillus</taxon>
    </lineage>
</organism>
<dbReference type="InterPro" id="IPR007492">
    <property type="entry name" value="LytTR_DNA-bd_dom"/>
</dbReference>
<comment type="caution">
    <text evidence="4">The sequence shown here is derived from an EMBL/GenBank/DDBJ whole genome shotgun (WGS) entry which is preliminary data.</text>
</comment>
<dbReference type="Pfam" id="PF04397">
    <property type="entry name" value="LytTR"/>
    <property type="match status" value="1"/>
</dbReference>
<protein>
    <submittedName>
        <fullName evidence="4">LytR/AlgR family response regulator transcription factor</fullName>
    </submittedName>
</protein>
<evidence type="ECO:0000313" key="5">
    <source>
        <dbReference type="Proteomes" id="UP001597506"/>
    </source>
</evidence>
<dbReference type="Pfam" id="PF00072">
    <property type="entry name" value="Response_reg"/>
    <property type="match status" value="1"/>
</dbReference>
<dbReference type="PANTHER" id="PTHR37299">
    <property type="entry name" value="TRANSCRIPTIONAL REGULATOR-RELATED"/>
    <property type="match status" value="1"/>
</dbReference>
<keyword evidence="1" id="KW-0597">Phosphoprotein</keyword>
<accession>A0ABW5RSF0</accession>
<dbReference type="SUPFAM" id="SSF52172">
    <property type="entry name" value="CheY-like"/>
    <property type="match status" value="1"/>
</dbReference>
<dbReference type="PROSITE" id="PS50930">
    <property type="entry name" value="HTH_LYTTR"/>
    <property type="match status" value="1"/>
</dbReference>
<keyword evidence="5" id="KW-1185">Reference proteome</keyword>
<dbReference type="InterPro" id="IPR001789">
    <property type="entry name" value="Sig_transdc_resp-reg_receiver"/>
</dbReference>
<dbReference type="InterPro" id="IPR046947">
    <property type="entry name" value="LytR-like"/>
</dbReference>
<dbReference type="SMART" id="SM00850">
    <property type="entry name" value="LytTR"/>
    <property type="match status" value="1"/>
</dbReference>
<dbReference type="PROSITE" id="PS50110">
    <property type="entry name" value="RESPONSE_REGULATORY"/>
    <property type="match status" value="1"/>
</dbReference>
<name>A0ABW5RSF0_9BACI</name>
<dbReference type="Proteomes" id="UP001597506">
    <property type="component" value="Unassembled WGS sequence"/>
</dbReference>